<reference evidence="5" key="1">
    <citation type="journal article" date="2011" name="Genome Biol.">
        <title>Comparative genomics of the social amoebae Dictyostelium discoideum and Dictyostelium purpureum.</title>
        <authorList>
            <consortium name="US DOE Joint Genome Institute (JGI-PGF)"/>
            <person name="Sucgang R."/>
            <person name="Kuo A."/>
            <person name="Tian X."/>
            <person name="Salerno W."/>
            <person name="Parikh A."/>
            <person name="Feasley C.L."/>
            <person name="Dalin E."/>
            <person name="Tu H."/>
            <person name="Huang E."/>
            <person name="Barry K."/>
            <person name="Lindquist E."/>
            <person name="Shapiro H."/>
            <person name="Bruce D."/>
            <person name="Schmutz J."/>
            <person name="Salamov A."/>
            <person name="Fey P."/>
            <person name="Gaudet P."/>
            <person name="Anjard C."/>
            <person name="Babu M.M."/>
            <person name="Basu S."/>
            <person name="Bushmanova Y."/>
            <person name="van der Wel H."/>
            <person name="Katoh-Kurasawa M."/>
            <person name="Dinh C."/>
            <person name="Coutinho P.M."/>
            <person name="Saito T."/>
            <person name="Elias M."/>
            <person name="Schaap P."/>
            <person name="Kay R.R."/>
            <person name="Henrissat B."/>
            <person name="Eichinger L."/>
            <person name="Rivero F."/>
            <person name="Putnam N.H."/>
            <person name="West C.M."/>
            <person name="Loomis W.F."/>
            <person name="Chisholm R.L."/>
            <person name="Shaulsky G."/>
            <person name="Strassmann J.E."/>
            <person name="Queller D.C."/>
            <person name="Kuspa A."/>
            <person name="Grigoriev I.V."/>
        </authorList>
    </citation>
    <scope>NUCLEOTIDE SEQUENCE [LARGE SCALE GENOMIC DNA]</scope>
    <source>
        <strain evidence="5">QSDP1</strain>
    </source>
</reference>
<dbReference type="GO" id="GO:0000140">
    <property type="term" value="F:acylglycerone-phosphate reductase (NADP+) activity"/>
    <property type="evidence" value="ECO:0000318"/>
    <property type="project" value="GO_Central"/>
</dbReference>
<dbReference type="GO" id="GO:0004806">
    <property type="term" value="F:triacylglycerol lipase activity"/>
    <property type="evidence" value="ECO:0000318"/>
    <property type="project" value="GO_Central"/>
</dbReference>
<name>F0ZGZ4_DICPU</name>
<dbReference type="AlphaFoldDB" id="F0ZGZ4"/>
<dbReference type="InterPro" id="IPR036291">
    <property type="entry name" value="NAD(P)-bd_dom_sf"/>
</dbReference>
<dbReference type="OrthoDB" id="2102561at2759"/>
<dbReference type="GO" id="GO:0005783">
    <property type="term" value="C:endoplasmic reticulum"/>
    <property type="evidence" value="ECO:0000318"/>
    <property type="project" value="GO_Central"/>
</dbReference>
<dbReference type="EMBL" id="GL871016">
    <property type="protein sequence ID" value="EGC36800.1"/>
    <property type="molecule type" value="Genomic_DNA"/>
</dbReference>
<dbReference type="PROSITE" id="PS00061">
    <property type="entry name" value="ADH_SHORT"/>
    <property type="match status" value="1"/>
</dbReference>
<evidence type="ECO:0000313" key="5">
    <source>
        <dbReference type="Proteomes" id="UP000001064"/>
    </source>
</evidence>
<dbReference type="VEuPathDB" id="AmoebaDB:DICPUDRAFT_91770"/>
<evidence type="ECO:0000256" key="3">
    <source>
        <dbReference type="RuleBase" id="RU000363"/>
    </source>
</evidence>
<evidence type="ECO:0000256" key="2">
    <source>
        <dbReference type="ARBA" id="ARBA00023002"/>
    </source>
</evidence>
<keyword evidence="2" id="KW-0560">Oxidoreductase</keyword>
<gene>
    <name evidence="4" type="ORF">DICPUDRAFT_91770</name>
</gene>
<dbReference type="OMA" id="CRVFASD"/>
<dbReference type="SUPFAM" id="SSF51735">
    <property type="entry name" value="NAD(P)-binding Rossmann-fold domains"/>
    <property type="match status" value="1"/>
</dbReference>
<comment type="similarity">
    <text evidence="1 3">Belongs to the short-chain dehydrogenases/reductases (SDR) family.</text>
</comment>
<dbReference type="KEGG" id="dpp:DICPUDRAFT_91770"/>
<dbReference type="InterPro" id="IPR020904">
    <property type="entry name" value="Sc_DH/Rdtase_CS"/>
</dbReference>
<dbReference type="InterPro" id="IPR002347">
    <property type="entry name" value="SDR_fam"/>
</dbReference>
<organism evidence="4 5">
    <name type="scientific">Dictyostelium purpureum</name>
    <name type="common">Slime mold</name>
    <dbReference type="NCBI Taxonomy" id="5786"/>
    <lineage>
        <taxon>Eukaryota</taxon>
        <taxon>Amoebozoa</taxon>
        <taxon>Evosea</taxon>
        <taxon>Eumycetozoa</taxon>
        <taxon>Dictyostelia</taxon>
        <taxon>Dictyosteliales</taxon>
        <taxon>Dictyosteliaceae</taxon>
        <taxon>Dictyostelium</taxon>
    </lineage>
</organism>
<proteinExistence type="inferred from homology"/>
<dbReference type="PANTHER" id="PTHR44169">
    <property type="entry name" value="NADPH-DEPENDENT 1-ACYLDIHYDROXYACETONE PHOSPHATE REDUCTASE"/>
    <property type="match status" value="1"/>
</dbReference>
<evidence type="ECO:0008006" key="6">
    <source>
        <dbReference type="Google" id="ProtNLM"/>
    </source>
</evidence>
<dbReference type="GO" id="GO:0019433">
    <property type="term" value="P:triglyceride catabolic process"/>
    <property type="evidence" value="ECO:0000318"/>
    <property type="project" value="GO_Central"/>
</dbReference>
<keyword evidence="5" id="KW-1185">Reference proteome</keyword>
<evidence type="ECO:0000256" key="1">
    <source>
        <dbReference type="ARBA" id="ARBA00006484"/>
    </source>
</evidence>
<dbReference type="RefSeq" id="XP_003286671.1">
    <property type="nucleotide sequence ID" value="XM_003286623.1"/>
</dbReference>
<dbReference type="Proteomes" id="UP000001064">
    <property type="component" value="Unassembled WGS sequence"/>
</dbReference>
<dbReference type="GO" id="GO:0005811">
    <property type="term" value="C:lipid droplet"/>
    <property type="evidence" value="ECO:0000318"/>
    <property type="project" value="GO_Central"/>
</dbReference>
<dbReference type="STRING" id="5786.F0ZGZ4"/>
<dbReference type="InParanoid" id="F0ZGZ4"/>
<dbReference type="FunFam" id="3.40.50.720:FF:000261">
    <property type="entry name" value="NADPH-dependent 1-acyldihydroxyacetone phosphate reductase"/>
    <property type="match status" value="1"/>
</dbReference>
<dbReference type="GeneID" id="10504083"/>
<dbReference type="Gene3D" id="3.40.50.720">
    <property type="entry name" value="NAD(P)-binding Rossmann-like Domain"/>
    <property type="match status" value="1"/>
</dbReference>
<dbReference type="PANTHER" id="PTHR44169:SF6">
    <property type="entry name" value="NADPH-DEPENDENT 1-ACYLDIHYDROXYACETONE PHOSPHATE REDUCTASE"/>
    <property type="match status" value="1"/>
</dbReference>
<dbReference type="GO" id="GO:0006654">
    <property type="term" value="P:phosphatidic acid biosynthetic process"/>
    <property type="evidence" value="ECO:0000318"/>
    <property type="project" value="GO_Central"/>
</dbReference>
<dbReference type="FunCoup" id="F0ZGZ4">
    <property type="interactions" value="30"/>
</dbReference>
<sequence length="297" mass="32790">MIVDKVVLITGSSSGIGRCLTKAFFEYGFRVYASSRDVLSIKDFEDMGINTLQIDVKDSQSIKDAVNYIIEKEKKIDVLVNNSGVCYYGPAVELPDSELDEMFQTNFFGTVKCTKEVAPHMIKEKLGLIVNVGSVAGYLPMPISSGYCSSKAALHSWSDSLRVELAPFNIKVLTVAPGPIKTDIVNKGLPGLEEIVSNPNSPYAPIFNEIMDRPRTSLKNQVPVQGLVDSIMKRIFSRNSSGVLRYGPGSTVLLLLSYLPSRLLDFIFSKKFGFNKLKSIVNKNNSNSNNNNNKKEN</sequence>
<dbReference type="eggNOG" id="KOG1209">
    <property type="taxonomic scope" value="Eukaryota"/>
</dbReference>
<dbReference type="CDD" id="cd05374">
    <property type="entry name" value="17beta-HSD-like_SDR_c"/>
    <property type="match status" value="1"/>
</dbReference>
<dbReference type="PRINTS" id="PR00080">
    <property type="entry name" value="SDRFAMILY"/>
</dbReference>
<dbReference type="Pfam" id="PF00106">
    <property type="entry name" value="adh_short"/>
    <property type="match status" value="1"/>
</dbReference>
<protein>
    <recommendedName>
        <fullName evidence="6">Oxidoreductase</fullName>
    </recommendedName>
</protein>
<evidence type="ECO:0000313" key="4">
    <source>
        <dbReference type="EMBL" id="EGC36800.1"/>
    </source>
</evidence>
<dbReference type="PRINTS" id="PR00081">
    <property type="entry name" value="GDHRDH"/>
</dbReference>
<accession>F0ZGZ4</accession>